<keyword evidence="1" id="KW-0808">Transferase</keyword>
<dbReference type="Gene3D" id="3.40.630.30">
    <property type="match status" value="1"/>
</dbReference>
<name>K0B413_GOTA9</name>
<dbReference type="EMBL" id="CP003326">
    <property type="protein sequence ID" value="AFS79306.1"/>
    <property type="molecule type" value="Genomic_DNA"/>
</dbReference>
<dbReference type="HOGENOM" id="CLU_013985_18_2_9"/>
<sequence length="181" mass="21454">MKIEIRSATIQDVETISKIHASSWKVAYKNIVPQKYLDELQSDFWISIFKEWIKNNTLKVKLIYEENICVGSIAYGDSRDESLLKWAEIASLYIHPNYFGKRYGQRLLNVALCDIEKDEYENSYLWVLEENIGAQIFYEKNGFVSNRDKYSVEIMGKKLTNIRYIINLNNRSRNCRKVFRE</sequence>
<dbReference type="eggNOG" id="COG0456">
    <property type="taxonomic scope" value="Bacteria"/>
</dbReference>
<reference evidence="4 5" key="1">
    <citation type="journal article" date="2012" name="PLoS ONE">
        <title>The purine-utilizing bacterium Clostridium acidurici 9a: a genome-guided metabolic reconsideration.</title>
        <authorList>
            <person name="Hartwich K."/>
            <person name="Poehlein A."/>
            <person name="Daniel R."/>
        </authorList>
    </citation>
    <scope>NUCLEOTIDE SEQUENCE [LARGE SCALE GENOMIC DNA]</scope>
    <source>
        <strain evidence="5">ATCC 7906 / DSM 604 / BCRC 14475 / CIP 104303 / KCTC 5404 / NCIMB 10678 / 9a</strain>
    </source>
</reference>
<evidence type="ECO:0000256" key="1">
    <source>
        <dbReference type="ARBA" id="ARBA00022679"/>
    </source>
</evidence>
<dbReference type="CDD" id="cd04301">
    <property type="entry name" value="NAT_SF"/>
    <property type="match status" value="1"/>
</dbReference>
<feature type="domain" description="N-acetyltransferase" evidence="3">
    <location>
        <begin position="3"/>
        <end position="160"/>
    </location>
</feature>
<evidence type="ECO:0000313" key="5">
    <source>
        <dbReference type="Proteomes" id="UP000006094"/>
    </source>
</evidence>
<dbReference type="InterPro" id="IPR016181">
    <property type="entry name" value="Acyl_CoA_acyltransferase"/>
</dbReference>
<dbReference type="AlphaFoldDB" id="K0B413"/>
<keyword evidence="5" id="KW-1185">Reference proteome</keyword>
<dbReference type="OrthoDB" id="948250at2"/>
<dbReference type="SUPFAM" id="SSF55729">
    <property type="entry name" value="Acyl-CoA N-acyltransferases (Nat)"/>
    <property type="match status" value="1"/>
</dbReference>
<gene>
    <name evidence="4" type="ordered locus">Curi_c23040</name>
</gene>
<protein>
    <submittedName>
        <fullName evidence="4">Acetyltransferase, GNAT family</fullName>
    </submittedName>
</protein>
<dbReference type="Pfam" id="PF00583">
    <property type="entry name" value="Acetyltransf_1"/>
    <property type="match status" value="1"/>
</dbReference>
<evidence type="ECO:0000259" key="3">
    <source>
        <dbReference type="PROSITE" id="PS51186"/>
    </source>
</evidence>
<evidence type="ECO:0000313" key="4">
    <source>
        <dbReference type="EMBL" id="AFS79306.1"/>
    </source>
</evidence>
<dbReference type="InterPro" id="IPR000182">
    <property type="entry name" value="GNAT_dom"/>
</dbReference>
<dbReference type="PANTHER" id="PTHR42919:SF8">
    <property type="entry name" value="N-ALPHA-ACETYLTRANSFERASE 50"/>
    <property type="match status" value="1"/>
</dbReference>
<accession>K0B413</accession>
<dbReference type="PANTHER" id="PTHR42919">
    <property type="entry name" value="N-ALPHA-ACETYLTRANSFERASE"/>
    <property type="match status" value="1"/>
</dbReference>
<dbReference type="Proteomes" id="UP000006094">
    <property type="component" value="Chromosome"/>
</dbReference>
<organism evidence="4 5">
    <name type="scientific">Gottschalkia acidurici (strain ATCC 7906 / DSM 604 / BCRC 14475 / CIP 104303 / KCTC 5404 / NCIMB 10678 / 9a)</name>
    <name type="common">Clostridium acidurici</name>
    <dbReference type="NCBI Taxonomy" id="1128398"/>
    <lineage>
        <taxon>Bacteria</taxon>
        <taxon>Bacillati</taxon>
        <taxon>Bacillota</taxon>
        <taxon>Tissierellia</taxon>
        <taxon>Tissierellales</taxon>
        <taxon>Gottschalkiaceae</taxon>
        <taxon>Gottschalkia</taxon>
    </lineage>
</organism>
<keyword evidence="2" id="KW-0012">Acyltransferase</keyword>
<dbReference type="GO" id="GO:0016747">
    <property type="term" value="F:acyltransferase activity, transferring groups other than amino-acyl groups"/>
    <property type="evidence" value="ECO:0007669"/>
    <property type="project" value="InterPro"/>
</dbReference>
<evidence type="ECO:0000256" key="2">
    <source>
        <dbReference type="ARBA" id="ARBA00023315"/>
    </source>
</evidence>
<dbReference type="InterPro" id="IPR051556">
    <property type="entry name" value="N-term/lysine_N-AcTrnsfr"/>
</dbReference>
<dbReference type="RefSeq" id="WP_014968441.1">
    <property type="nucleotide sequence ID" value="NC_018664.1"/>
</dbReference>
<dbReference type="PROSITE" id="PS51186">
    <property type="entry name" value="GNAT"/>
    <property type="match status" value="1"/>
</dbReference>
<dbReference type="KEGG" id="cad:Curi_c23040"/>
<proteinExistence type="predicted"/>
<dbReference type="STRING" id="1128398.Curi_c23040"/>